<dbReference type="InParanoid" id="A0A2P5F563"/>
<dbReference type="PANTHER" id="PTHR10634:SF116">
    <property type="entry name" value="ZINC FINGER A20 AND AN1 DOMAIN-CONTAINING STRESS-ASSOCIATED PROTEIN 1"/>
    <property type="match status" value="1"/>
</dbReference>
<dbReference type="PROSITE" id="PS51036">
    <property type="entry name" value="ZF_A20"/>
    <property type="match status" value="1"/>
</dbReference>
<evidence type="ECO:0000256" key="1">
    <source>
        <dbReference type="ARBA" id="ARBA00003732"/>
    </source>
</evidence>
<dbReference type="PROSITE" id="PS51039">
    <property type="entry name" value="ZF_AN1"/>
    <property type="match status" value="1"/>
</dbReference>
<dbReference type="Proteomes" id="UP000237000">
    <property type="component" value="Unassembled WGS sequence"/>
</dbReference>
<accession>A0A2P5F563</accession>
<organism evidence="9 10">
    <name type="scientific">Trema orientale</name>
    <name type="common">Charcoal tree</name>
    <name type="synonym">Celtis orientalis</name>
    <dbReference type="NCBI Taxonomy" id="63057"/>
    <lineage>
        <taxon>Eukaryota</taxon>
        <taxon>Viridiplantae</taxon>
        <taxon>Streptophyta</taxon>
        <taxon>Embryophyta</taxon>
        <taxon>Tracheophyta</taxon>
        <taxon>Spermatophyta</taxon>
        <taxon>Magnoliopsida</taxon>
        <taxon>eudicotyledons</taxon>
        <taxon>Gunneridae</taxon>
        <taxon>Pentapetalae</taxon>
        <taxon>rosids</taxon>
        <taxon>fabids</taxon>
        <taxon>Rosales</taxon>
        <taxon>Cannabaceae</taxon>
        <taxon>Trema</taxon>
    </lineage>
</organism>
<dbReference type="SUPFAM" id="SSF57716">
    <property type="entry name" value="Glucocorticoid receptor-like (DNA-binding domain)"/>
    <property type="match status" value="1"/>
</dbReference>
<dbReference type="InterPro" id="IPR035896">
    <property type="entry name" value="AN1-like_Znf"/>
</dbReference>
<keyword evidence="3 5" id="KW-0863">Zinc-finger</keyword>
<dbReference type="InterPro" id="IPR050652">
    <property type="entry name" value="AN1_A20_ZnFinger"/>
</dbReference>
<proteinExistence type="predicted"/>
<sequence>MSTSEQNNGTSYQPSEPKPCANNCGFFGSAATMNLCSKCFRDLRVAEEQAASAKAAVEKSFNPKPSQEESEETTNDRDQAEALASAADSAVPEELSTESAPSCTATNRCSSCNRKVGLTGFVCKCGSTFCGTHRYPEKHECASPYVVIVLIDQFLYSI</sequence>
<dbReference type="Gene3D" id="1.20.5.4770">
    <property type="match status" value="1"/>
</dbReference>
<dbReference type="Gene3D" id="4.10.1110.10">
    <property type="entry name" value="AN1-like Zinc finger"/>
    <property type="match status" value="1"/>
</dbReference>
<evidence type="ECO:0000256" key="6">
    <source>
        <dbReference type="SAM" id="MobiDB-lite"/>
    </source>
</evidence>
<dbReference type="EMBL" id="JXTC01000061">
    <property type="protein sequence ID" value="PON92879.1"/>
    <property type="molecule type" value="Genomic_DNA"/>
</dbReference>
<evidence type="ECO:0000313" key="9">
    <source>
        <dbReference type="EMBL" id="PON92879.1"/>
    </source>
</evidence>
<name>A0A2P5F563_TREOI</name>
<comment type="function">
    <text evidence="1">May be involved in environmental stress response.</text>
</comment>
<dbReference type="InterPro" id="IPR000058">
    <property type="entry name" value="Znf_AN1"/>
</dbReference>
<dbReference type="OrthoDB" id="428577at2759"/>
<dbReference type="GO" id="GO:0003677">
    <property type="term" value="F:DNA binding"/>
    <property type="evidence" value="ECO:0007669"/>
    <property type="project" value="InterPro"/>
</dbReference>
<evidence type="ECO:0000256" key="3">
    <source>
        <dbReference type="ARBA" id="ARBA00022771"/>
    </source>
</evidence>
<evidence type="ECO:0000256" key="5">
    <source>
        <dbReference type="PROSITE-ProRule" id="PRU00449"/>
    </source>
</evidence>
<keyword evidence="4" id="KW-0862">Zinc</keyword>
<feature type="region of interest" description="Disordered" evidence="6">
    <location>
        <begin position="54"/>
        <end position="102"/>
    </location>
</feature>
<evidence type="ECO:0000256" key="4">
    <source>
        <dbReference type="ARBA" id="ARBA00022833"/>
    </source>
</evidence>
<protein>
    <submittedName>
        <fullName evidence="9">Zinc finger protein</fullName>
    </submittedName>
</protein>
<feature type="compositionally biased region" description="Low complexity" evidence="6">
    <location>
        <begin position="81"/>
        <end position="90"/>
    </location>
</feature>
<dbReference type="SUPFAM" id="SSF118310">
    <property type="entry name" value="AN1-like Zinc finger"/>
    <property type="match status" value="1"/>
</dbReference>
<evidence type="ECO:0000313" key="10">
    <source>
        <dbReference type="Proteomes" id="UP000237000"/>
    </source>
</evidence>
<feature type="domain" description="AN1-type" evidence="8">
    <location>
        <begin position="103"/>
        <end position="149"/>
    </location>
</feature>
<comment type="caution">
    <text evidence="9">The sequence shown here is derived from an EMBL/GenBank/DDBJ whole genome shotgun (WGS) entry which is preliminary data.</text>
</comment>
<evidence type="ECO:0000259" key="7">
    <source>
        <dbReference type="PROSITE" id="PS51036"/>
    </source>
</evidence>
<evidence type="ECO:0000256" key="2">
    <source>
        <dbReference type="ARBA" id="ARBA00022723"/>
    </source>
</evidence>
<dbReference type="GO" id="GO:0043161">
    <property type="term" value="P:proteasome-mediated ubiquitin-dependent protein catabolic process"/>
    <property type="evidence" value="ECO:0007669"/>
    <property type="project" value="TreeGrafter"/>
</dbReference>
<dbReference type="FunCoup" id="A0A2P5F563">
    <property type="interactions" value="2355"/>
</dbReference>
<dbReference type="GO" id="GO:0008270">
    <property type="term" value="F:zinc ion binding"/>
    <property type="evidence" value="ECO:0007669"/>
    <property type="project" value="UniProtKB-KW"/>
</dbReference>
<dbReference type="InterPro" id="IPR002653">
    <property type="entry name" value="Znf_A20"/>
</dbReference>
<keyword evidence="2" id="KW-0479">Metal-binding</keyword>
<dbReference type="AlphaFoldDB" id="A0A2P5F563"/>
<dbReference type="PANTHER" id="PTHR10634">
    <property type="entry name" value="AN1-TYPE ZINC FINGER PROTEIN"/>
    <property type="match status" value="1"/>
</dbReference>
<dbReference type="STRING" id="63057.A0A2P5F563"/>
<dbReference type="Pfam" id="PF01754">
    <property type="entry name" value="zf-A20"/>
    <property type="match status" value="1"/>
</dbReference>
<dbReference type="SMART" id="SM00154">
    <property type="entry name" value="ZnF_AN1"/>
    <property type="match status" value="1"/>
</dbReference>
<feature type="domain" description="A20-type" evidence="7">
    <location>
        <begin position="14"/>
        <end position="48"/>
    </location>
</feature>
<dbReference type="SMART" id="SM00259">
    <property type="entry name" value="ZnF_A20"/>
    <property type="match status" value="1"/>
</dbReference>
<reference evidence="10" key="1">
    <citation type="submission" date="2016-06" db="EMBL/GenBank/DDBJ databases">
        <title>Parallel loss of symbiosis genes in relatives of nitrogen-fixing non-legume Parasponia.</title>
        <authorList>
            <person name="Van Velzen R."/>
            <person name="Holmer R."/>
            <person name="Bu F."/>
            <person name="Rutten L."/>
            <person name="Van Zeijl A."/>
            <person name="Liu W."/>
            <person name="Santuari L."/>
            <person name="Cao Q."/>
            <person name="Sharma T."/>
            <person name="Shen D."/>
            <person name="Roswanjaya Y."/>
            <person name="Wardhani T."/>
            <person name="Kalhor M.S."/>
            <person name="Jansen J."/>
            <person name="Van den Hoogen J."/>
            <person name="Gungor B."/>
            <person name="Hartog M."/>
            <person name="Hontelez J."/>
            <person name="Verver J."/>
            <person name="Yang W.-C."/>
            <person name="Schijlen E."/>
            <person name="Repin R."/>
            <person name="Schilthuizen M."/>
            <person name="Schranz E."/>
            <person name="Heidstra R."/>
            <person name="Miyata K."/>
            <person name="Fedorova E."/>
            <person name="Kohlen W."/>
            <person name="Bisseling T."/>
            <person name="Smit S."/>
            <person name="Geurts R."/>
        </authorList>
    </citation>
    <scope>NUCLEOTIDE SEQUENCE [LARGE SCALE GENOMIC DNA]</scope>
    <source>
        <strain evidence="10">cv. RG33-2</strain>
    </source>
</reference>
<keyword evidence="10" id="KW-1185">Reference proteome</keyword>
<gene>
    <name evidence="9" type="ORF">TorRG33x02_111580</name>
</gene>
<evidence type="ECO:0000259" key="8">
    <source>
        <dbReference type="PROSITE" id="PS51039"/>
    </source>
</evidence>
<dbReference type="Pfam" id="PF01428">
    <property type="entry name" value="zf-AN1"/>
    <property type="match status" value="1"/>
</dbReference>